<reference evidence="2" key="1">
    <citation type="submission" date="2020-01" db="EMBL/GenBank/DDBJ databases">
        <authorList>
            <person name="Mishra B."/>
        </authorList>
    </citation>
    <scope>NUCLEOTIDE SEQUENCE [LARGE SCALE GENOMIC DNA]</scope>
</reference>
<dbReference type="Proteomes" id="UP000467841">
    <property type="component" value="Unassembled WGS sequence"/>
</dbReference>
<dbReference type="CDD" id="cd22160">
    <property type="entry name" value="F-box_AtFBL13-like"/>
    <property type="match status" value="1"/>
</dbReference>
<evidence type="ECO:0000313" key="3">
    <source>
        <dbReference type="Proteomes" id="UP000467841"/>
    </source>
</evidence>
<feature type="domain" description="F-box" evidence="1">
    <location>
        <begin position="6"/>
        <end position="53"/>
    </location>
</feature>
<dbReference type="AlphaFoldDB" id="A0A6D2I3J1"/>
<organism evidence="2 3">
    <name type="scientific">Microthlaspi erraticum</name>
    <dbReference type="NCBI Taxonomy" id="1685480"/>
    <lineage>
        <taxon>Eukaryota</taxon>
        <taxon>Viridiplantae</taxon>
        <taxon>Streptophyta</taxon>
        <taxon>Embryophyta</taxon>
        <taxon>Tracheophyta</taxon>
        <taxon>Spermatophyta</taxon>
        <taxon>Magnoliopsida</taxon>
        <taxon>eudicotyledons</taxon>
        <taxon>Gunneridae</taxon>
        <taxon>Pentapetalae</taxon>
        <taxon>rosids</taxon>
        <taxon>malvids</taxon>
        <taxon>Brassicales</taxon>
        <taxon>Brassicaceae</taxon>
        <taxon>Coluteocarpeae</taxon>
        <taxon>Microthlaspi</taxon>
    </lineage>
</organism>
<dbReference type="Pfam" id="PF00646">
    <property type="entry name" value="F-box"/>
    <property type="match status" value="1"/>
</dbReference>
<dbReference type="Gene3D" id="1.20.1280.50">
    <property type="match status" value="1"/>
</dbReference>
<dbReference type="OrthoDB" id="1919832at2759"/>
<gene>
    <name evidence="2" type="ORF">MERR_LOCUS10070</name>
</gene>
<keyword evidence="3" id="KW-1185">Reference proteome</keyword>
<sequence length="109" mass="12842">MKSGSADAISSLPDEILAQILSSLPTKRAVSTCILSKRWKNVFPLVNHLFACQHHLYFDDSDRLYFDDWNLLEDTWELRDRKKVSRWSYLFYSYKQMDTRCLGTRSRGS</sequence>
<dbReference type="SUPFAM" id="SSF81383">
    <property type="entry name" value="F-box domain"/>
    <property type="match status" value="1"/>
</dbReference>
<accession>A0A6D2I3J1</accession>
<evidence type="ECO:0000259" key="1">
    <source>
        <dbReference type="PROSITE" id="PS50181"/>
    </source>
</evidence>
<dbReference type="InterPro" id="IPR001810">
    <property type="entry name" value="F-box_dom"/>
</dbReference>
<dbReference type="PANTHER" id="PTHR31293">
    <property type="entry name" value="RNI-LIKE SUPERFAMILY PROTEIN"/>
    <property type="match status" value="1"/>
</dbReference>
<dbReference type="EMBL" id="CACVBM020000743">
    <property type="protein sequence ID" value="CAA7022835.1"/>
    <property type="molecule type" value="Genomic_DNA"/>
</dbReference>
<proteinExistence type="predicted"/>
<dbReference type="InterPro" id="IPR036047">
    <property type="entry name" value="F-box-like_dom_sf"/>
</dbReference>
<protein>
    <recommendedName>
        <fullName evidence="1">F-box domain-containing protein</fullName>
    </recommendedName>
</protein>
<comment type="caution">
    <text evidence="2">The sequence shown here is derived from an EMBL/GenBank/DDBJ whole genome shotgun (WGS) entry which is preliminary data.</text>
</comment>
<dbReference type="PANTHER" id="PTHR31293:SF26">
    <property type="entry name" value="(RAPE) HYPOTHETICAL PROTEIN"/>
    <property type="match status" value="1"/>
</dbReference>
<dbReference type="InterPro" id="IPR053781">
    <property type="entry name" value="F-box_AtFBL13-like"/>
</dbReference>
<dbReference type="InterPro" id="IPR055294">
    <property type="entry name" value="FBL60-like"/>
</dbReference>
<name>A0A6D2I3J1_9BRAS</name>
<dbReference type="PROSITE" id="PS50181">
    <property type="entry name" value="FBOX"/>
    <property type="match status" value="1"/>
</dbReference>
<evidence type="ECO:0000313" key="2">
    <source>
        <dbReference type="EMBL" id="CAA7022835.1"/>
    </source>
</evidence>